<keyword evidence="3" id="KW-1185">Reference proteome</keyword>
<reference evidence="2 3" key="1">
    <citation type="submission" date="2018-11" db="EMBL/GenBank/DDBJ databases">
        <authorList>
            <consortium name="Pathogen Informatics"/>
        </authorList>
    </citation>
    <scope>NUCLEOTIDE SEQUENCE [LARGE SCALE GENOMIC DNA]</scope>
</reference>
<dbReference type="Proteomes" id="UP000270924">
    <property type="component" value="Unassembled WGS sequence"/>
</dbReference>
<dbReference type="AlphaFoldDB" id="A0A3P7E6K7"/>
<evidence type="ECO:0000256" key="1">
    <source>
        <dbReference type="SAM" id="MobiDB-lite"/>
    </source>
</evidence>
<proteinExistence type="predicted"/>
<name>A0A3P7E6K7_WUCBA</name>
<feature type="region of interest" description="Disordered" evidence="1">
    <location>
        <begin position="79"/>
        <end position="99"/>
    </location>
</feature>
<evidence type="ECO:0000313" key="3">
    <source>
        <dbReference type="Proteomes" id="UP000270924"/>
    </source>
</evidence>
<organism evidence="2 3">
    <name type="scientific">Wuchereria bancrofti</name>
    <dbReference type="NCBI Taxonomy" id="6293"/>
    <lineage>
        <taxon>Eukaryota</taxon>
        <taxon>Metazoa</taxon>
        <taxon>Ecdysozoa</taxon>
        <taxon>Nematoda</taxon>
        <taxon>Chromadorea</taxon>
        <taxon>Rhabditida</taxon>
        <taxon>Spirurina</taxon>
        <taxon>Spiruromorpha</taxon>
        <taxon>Filarioidea</taxon>
        <taxon>Onchocercidae</taxon>
        <taxon>Wuchereria</taxon>
    </lineage>
</organism>
<dbReference type="EMBL" id="UYWW01010776">
    <property type="protein sequence ID" value="VDM18091.1"/>
    <property type="molecule type" value="Genomic_DNA"/>
</dbReference>
<feature type="compositionally biased region" description="Polar residues" evidence="1">
    <location>
        <begin position="45"/>
        <end position="55"/>
    </location>
</feature>
<sequence length="99" mass="10520">MFGSVSCQSQSKCGPERTVSSENSQGNHHSGTSGRKLASQPLDRQGSTVQRTRPSQIEAGEMAHRFRALTALLKILSSNPSNHMVGGSQPPTMRSGALV</sequence>
<gene>
    <name evidence="2" type="ORF">WBA_LOCUS9989</name>
</gene>
<evidence type="ECO:0000313" key="2">
    <source>
        <dbReference type="EMBL" id="VDM18091.1"/>
    </source>
</evidence>
<protein>
    <submittedName>
        <fullName evidence="2">Uncharacterized protein</fullName>
    </submittedName>
</protein>
<feature type="region of interest" description="Disordered" evidence="1">
    <location>
        <begin position="1"/>
        <end position="59"/>
    </location>
</feature>
<dbReference type="InParanoid" id="A0A3P7E6K7"/>
<accession>A0A3P7E6K7</accession>
<feature type="compositionally biased region" description="Polar residues" evidence="1">
    <location>
        <begin position="1"/>
        <end position="33"/>
    </location>
</feature>